<accession>A0A545U4W1</accession>
<comment type="caution">
    <text evidence="2">The sequence shown here is derived from an EMBL/GenBank/DDBJ whole genome shotgun (WGS) entry which is preliminary data.</text>
</comment>
<evidence type="ECO:0000313" key="3">
    <source>
        <dbReference type="Proteomes" id="UP000315439"/>
    </source>
</evidence>
<name>A0A545U4W1_9GAMM</name>
<dbReference type="OrthoDB" id="5608150at2"/>
<feature type="signal peptide" evidence="1">
    <location>
        <begin position="1"/>
        <end position="36"/>
    </location>
</feature>
<keyword evidence="3" id="KW-1185">Reference proteome</keyword>
<dbReference type="Proteomes" id="UP000315439">
    <property type="component" value="Unassembled WGS sequence"/>
</dbReference>
<keyword evidence="1" id="KW-0732">Signal</keyword>
<sequence>MLSYPTQINKSSTTNPFIVSISLCLILMAFSFSANAESYIHQMQYLKAEQVIPVIKPHLSQQTRLTAKGYQLFIQSTPKDYEKIKQMMLMLDKKPGNFLVQVRVLDRRLDNWEMAGAQLKSSGKKLSAGVSRYQTSGRNKIDKTFSVRTTEGYQSFINTGEAFPTHQLVKHYGSFIPKTKDKKVNSGFYATIHKMPGNKIKVSISTQQQNRKGQHSQTIQTSKANSVFDATPGHWVLIASTGTTATSGNNAIHQRKQPGNNHYSVSASRSDKRWFYLKVTEQLN</sequence>
<reference evidence="2 3" key="1">
    <citation type="submission" date="2019-07" db="EMBL/GenBank/DDBJ databases">
        <title>Draft genome for Aliikangiella sp. M105.</title>
        <authorList>
            <person name="Wang G."/>
        </authorList>
    </citation>
    <scope>NUCLEOTIDE SEQUENCE [LARGE SCALE GENOMIC DNA]</scope>
    <source>
        <strain evidence="2 3">M105</strain>
    </source>
</reference>
<evidence type="ECO:0008006" key="4">
    <source>
        <dbReference type="Google" id="ProtNLM"/>
    </source>
</evidence>
<dbReference type="EMBL" id="VIKS01000014">
    <property type="protein sequence ID" value="TQV84443.1"/>
    <property type="molecule type" value="Genomic_DNA"/>
</dbReference>
<evidence type="ECO:0000256" key="1">
    <source>
        <dbReference type="SAM" id="SignalP"/>
    </source>
</evidence>
<gene>
    <name evidence="2" type="ORF">FLL46_22770</name>
</gene>
<protein>
    <recommendedName>
        <fullName evidence="4">NolW-like domain-containing protein</fullName>
    </recommendedName>
</protein>
<evidence type="ECO:0000313" key="2">
    <source>
        <dbReference type="EMBL" id="TQV84443.1"/>
    </source>
</evidence>
<dbReference type="AlphaFoldDB" id="A0A545U4W1"/>
<dbReference type="RefSeq" id="WP_142934066.1">
    <property type="nucleotide sequence ID" value="NZ_ML660170.1"/>
</dbReference>
<feature type="chain" id="PRO_5022084492" description="NolW-like domain-containing protein" evidence="1">
    <location>
        <begin position="37"/>
        <end position="284"/>
    </location>
</feature>
<proteinExistence type="predicted"/>
<organism evidence="2 3">
    <name type="scientific">Aliikangiella coralliicola</name>
    <dbReference type="NCBI Taxonomy" id="2592383"/>
    <lineage>
        <taxon>Bacteria</taxon>
        <taxon>Pseudomonadati</taxon>
        <taxon>Pseudomonadota</taxon>
        <taxon>Gammaproteobacteria</taxon>
        <taxon>Oceanospirillales</taxon>
        <taxon>Pleioneaceae</taxon>
        <taxon>Aliikangiella</taxon>
    </lineage>
</organism>